<evidence type="ECO:0000259" key="2">
    <source>
        <dbReference type="Pfam" id="PF00557"/>
    </source>
</evidence>
<keyword evidence="1" id="KW-0472">Membrane</keyword>
<feature type="domain" description="Peptidase M24" evidence="2">
    <location>
        <begin position="239"/>
        <end position="439"/>
    </location>
</feature>
<dbReference type="EMBL" id="JABBWG010000009">
    <property type="protein sequence ID" value="KAG1819572.1"/>
    <property type="molecule type" value="Genomic_DNA"/>
</dbReference>
<dbReference type="Pfam" id="PF01321">
    <property type="entry name" value="Creatinase_N"/>
    <property type="match status" value="1"/>
</dbReference>
<evidence type="ECO:0000259" key="3">
    <source>
        <dbReference type="Pfam" id="PF01321"/>
    </source>
</evidence>
<dbReference type="PANTHER" id="PTHR46112:SF2">
    <property type="entry name" value="XAA-PRO AMINOPEPTIDASE P-RELATED"/>
    <property type="match status" value="1"/>
</dbReference>
<feature type="transmembrane region" description="Helical" evidence="1">
    <location>
        <begin position="32"/>
        <end position="51"/>
    </location>
</feature>
<dbReference type="Gene3D" id="3.40.350.10">
    <property type="entry name" value="Creatinase/prolidase N-terminal domain"/>
    <property type="match status" value="1"/>
</dbReference>
<dbReference type="PANTHER" id="PTHR46112">
    <property type="entry name" value="AMINOPEPTIDASE"/>
    <property type="match status" value="1"/>
</dbReference>
<gene>
    <name evidence="4" type="ORF">BJ212DRAFT_1341725</name>
</gene>
<evidence type="ECO:0000256" key="1">
    <source>
        <dbReference type="SAM" id="Phobius"/>
    </source>
</evidence>
<comment type="caution">
    <text evidence="4">The sequence shown here is derived from an EMBL/GenBank/DDBJ whole genome shotgun (WGS) entry which is preliminary data.</text>
</comment>
<accession>A0A9P7EFJ9</accession>
<reference evidence="4" key="1">
    <citation type="journal article" date="2020" name="New Phytol.">
        <title>Comparative genomics reveals dynamic genome evolution in host specialist ectomycorrhizal fungi.</title>
        <authorList>
            <person name="Lofgren L.A."/>
            <person name="Nguyen N.H."/>
            <person name="Vilgalys R."/>
            <person name="Ruytinx J."/>
            <person name="Liao H.L."/>
            <person name="Branco S."/>
            <person name="Kuo A."/>
            <person name="LaButti K."/>
            <person name="Lipzen A."/>
            <person name="Andreopoulos W."/>
            <person name="Pangilinan J."/>
            <person name="Riley R."/>
            <person name="Hundley H."/>
            <person name="Na H."/>
            <person name="Barry K."/>
            <person name="Grigoriev I.V."/>
            <person name="Stajich J.E."/>
            <person name="Kennedy P.G."/>
        </authorList>
    </citation>
    <scope>NUCLEOTIDE SEQUENCE</scope>
    <source>
        <strain evidence="4">MN1</strain>
    </source>
</reference>
<name>A0A9P7EFJ9_9AGAM</name>
<dbReference type="OrthoDB" id="9995434at2759"/>
<keyword evidence="1" id="KW-1133">Transmembrane helix</keyword>
<keyword evidence="5" id="KW-1185">Reference proteome</keyword>
<keyword evidence="1" id="KW-0812">Transmembrane</keyword>
<dbReference type="InterPro" id="IPR000587">
    <property type="entry name" value="Creatinase_N"/>
</dbReference>
<feature type="domain" description="Creatinase N-terminal" evidence="3">
    <location>
        <begin position="86"/>
        <end position="230"/>
    </location>
</feature>
<dbReference type="RefSeq" id="XP_041195107.1">
    <property type="nucleotide sequence ID" value="XM_041335157.1"/>
</dbReference>
<dbReference type="Gene3D" id="3.90.230.10">
    <property type="entry name" value="Creatinase/methionine aminopeptidase superfamily"/>
    <property type="match status" value="1"/>
</dbReference>
<evidence type="ECO:0000313" key="4">
    <source>
        <dbReference type="EMBL" id="KAG1819572.1"/>
    </source>
</evidence>
<dbReference type="InterPro" id="IPR050659">
    <property type="entry name" value="Peptidase_M24B"/>
</dbReference>
<organism evidence="4 5">
    <name type="scientific">Suillus subaureus</name>
    <dbReference type="NCBI Taxonomy" id="48587"/>
    <lineage>
        <taxon>Eukaryota</taxon>
        <taxon>Fungi</taxon>
        <taxon>Dikarya</taxon>
        <taxon>Basidiomycota</taxon>
        <taxon>Agaricomycotina</taxon>
        <taxon>Agaricomycetes</taxon>
        <taxon>Agaricomycetidae</taxon>
        <taxon>Boletales</taxon>
        <taxon>Suillineae</taxon>
        <taxon>Suillaceae</taxon>
        <taxon>Suillus</taxon>
    </lineage>
</organism>
<dbReference type="InterPro" id="IPR029149">
    <property type="entry name" value="Creatin/AminoP/Spt16_N"/>
</dbReference>
<dbReference type="InterPro" id="IPR036005">
    <property type="entry name" value="Creatinase/aminopeptidase-like"/>
</dbReference>
<dbReference type="Proteomes" id="UP000807769">
    <property type="component" value="Unassembled WGS sequence"/>
</dbReference>
<dbReference type="InterPro" id="IPR000994">
    <property type="entry name" value="Pept_M24"/>
</dbReference>
<dbReference type="GeneID" id="64629174"/>
<protein>
    <submittedName>
        <fullName evidence="4">Peptidase M24, structural domain-containing protein</fullName>
    </submittedName>
</protein>
<dbReference type="Pfam" id="PF00557">
    <property type="entry name" value="Peptidase_M24"/>
    <property type="match status" value="1"/>
</dbReference>
<proteinExistence type="predicted"/>
<dbReference type="SUPFAM" id="SSF53092">
    <property type="entry name" value="Creatinase/prolidase N-terminal domain"/>
    <property type="match status" value="1"/>
</dbReference>
<sequence length="462" mass="50791">MKPDSHVDTPVSGKNIAQTFVTSKVTRCLLEWRLFFSLAICATIFYLQFLANANPESYSVGYDRWTGLANHCSDAQPINGSEILQRQENLAKILYDNGASAYIAEPGANAQYFGNISEATWHLSERPLLLIIFPILEEANIVAKVTVITPAFEETRARRLSVPGIEVSYVSWAEDEDPYTVALHALSALELEGPIYVDGMMRYFIVDGLQKAAPGVRIMSAPPEVTQLRARKSQAELDLLRCANEVTLLCIRAVQAQMYIGIRESQVRAMIDEALAAAGLTERWALVLFGENAALPHGSGSDRTLDKADFILIDAGGRLFEYNSDVTRTFVLHDSSIPLEHTTIWYDVHVAQTLAHAAAREGANTSAVDKAARDWLDGRGYKGYFTHRLGHGIGLEDHEAPYLRGGTDDTIRTGNAFSNEPGIYIEGKVGIRLEDCFYINGDGNSVFLTKGVGGQALSPLYP</sequence>
<dbReference type="SUPFAM" id="SSF55920">
    <property type="entry name" value="Creatinase/aminopeptidase"/>
    <property type="match status" value="1"/>
</dbReference>
<evidence type="ECO:0000313" key="5">
    <source>
        <dbReference type="Proteomes" id="UP000807769"/>
    </source>
</evidence>
<dbReference type="AlphaFoldDB" id="A0A9P7EFJ9"/>